<evidence type="ECO:0000313" key="2">
    <source>
        <dbReference type="Proteomes" id="UP000275663"/>
    </source>
</evidence>
<keyword evidence="2" id="KW-1185">Reference proteome</keyword>
<dbReference type="EMBL" id="CP034464">
    <property type="protein sequence ID" value="AZP11775.1"/>
    <property type="molecule type" value="Genomic_DNA"/>
</dbReference>
<dbReference type="Proteomes" id="UP000275663">
    <property type="component" value="Chromosome"/>
</dbReference>
<organism evidence="1 2">
    <name type="scientific">Undibacterium parvum</name>
    <dbReference type="NCBI Taxonomy" id="401471"/>
    <lineage>
        <taxon>Bacteria</taxon>
        <taxon>Pseudomonadati</taxon>
        <taxon>Pseudomonadota</taxon>
        <taxon>Betaproteobacteria</taxon>
        <taxon>Burkholderiales</taxon>
        <taxon>Oxalobacteraceae</taxon>
        <taxon>Undibacterium</taxon>
    </lineage>
</organism>
<dbReference type="RefSeq" id="WP_126127160.1">
    <property type="nucleotide sequence ID" value="NZ_CP034464.1"/>
</dbReference>
<gene>
    <name evidence="1" type="ORF">EJN92_07050</name>
</gene>
<evidence type="ECO:0000313" key="1">
    <source>
        <dbReference type="EMBL" id="AZP11775.1"/>
    </source>
</evidence>
<dbReference type="KEGG" id="upv:EJN92_07050"/>
<proteinExistence type="predicted"/>
<reference evidence="1 2" key="1">
    <citation type="journal article" date="2011" name="Int. J. Syst. Evol. Microbiol.">
        <title>Description of Undibacterium oligocarboniphilum sp. nov., isolated from purified water, and Undibacterium pigrum strain CCUG 49012 as the type strain of Undibacterium parvum sp. nov., and emended descriptions of the genus Undibacterium and the species Undibacterium pigrum.</title>
        <authorList>
            <person name="Eder W."/>
            <person name="Wanner G."/>
            <person name="Ludwig W."/>
            <person name="Busse H.J."/>
            <person name="Ziemke-Kageler F."/>
            <person name="Lang E."/>
        </authorList>
    </citation>
    <scope>NUCLEOTIDE SEQUENCE [LARGE SCALE GENOMIC DNA]</scope>
    <source>
        <strain evidence="1 2">DSM 23061</strain>
    </source>
</reference>
<name>A0A3S9HI52_9BURK</name>
<sequence>MPHAPSVELPNGKSCIPQHYLSYQQTAVSIAEIVVDIDFDAHTPIFASADHSGMYLQVGLVGRENYDRSHQLRPQKLVYGRKWRIDTDTPTSEIIQTAFLAIKKAREHEVRELLTQRDPISGKTSTPFSSHLDLPLMALNLDLVGKAEIHAPAPSAERIAEFLAPVRFGQRVIEVLDVLPRPNGTLLVDLQLGALPLARQAEGDLSEFNHLSFTVLLRELSQSELLHEIMAAMVLHSDRLVDERFTYKGFARFSRVHAPARIAQLSIATRPYARDAANASFTPVFKAMNYEVDAARAPALGSGALASKNRSKIAAFGPQLGGHMPAGYRPTQFAYDAVA</sequence>
<dbReference type="OrthoDB" id="8582784at2"/>
<dbReference type="AlphaFoldDB" id="A0A3S9HI52"/>
<protein>
    <submittedName>
        <fullName evidence="1">Uncharacterized protein</fullName>
    </submittedName>
</protein>
<accession>A0A3S9HI52</accession>